<dbReference type="AlphaFoldDB" id="A0A1J6KY25"/>
<reference evidence="2" key="1">
    <citation type="submission" date="2016-11" db="EMBL/GenBank/DDBJ databases">
        <title>The genome of Nicotiana attenuata.</title>
        <authorList>
            <person name="Xu S."/>
            <person name="Brockmoeller T."/>
            <person name="Gaquerel E."/>
            <person name="Navarro A."/>
            <person name="Kuhl H."/>
            <person name="Gase K."/>
            <person name="Ling Z."/>
            <person name="Zhou W."/>
            <person name="Kreitzer C."/>
            <person name="Stanke M."/>
            <person name="Tang H."/>
            <person name="Lyons E."/>
            <person name="Pandey P."/>
            <person name="Pandey S.P."/>
            <person name="Timmermann B."/>
            <person name="Baldwin I.T."/>
        </authorList>
    </citation>
    <scope>NUCLEOTIDE SEQUENCE [LARGE SCALE GENOMIC DNA]</scope>
    <source>
        <strain evidence="2">UT</strain>
    </source>
</reference>
<sequence length="349" mass="39702">MVQSSKCYCALWGAILAKYMFKLHPSQKKIKKGTSKKMIQNQRSEVQNEGKMKKDQVGSSKETLPKKQKQKGDDFESNIILSENSVSRNPSHALRDNNIDNNSKLLMKDGKDIDYHVQQGIPASAMLSSKNIIDLNKPPNENEEESCKEVIQNKRPLEHNGSINEKEQEDSFEEELPEKQQQEDNGEPEVNRVTCEDRLPDDLDYNVNSGSKLLTRDEKDKKYYIKQGIPRSIKFRCMTNLYKCTNRLSPVEDEYNWNLPIGENPNMSIFSTIKDSSIKTNKKNAGCKRKLTGYQKDKGEKDITPSSTSKIVKIRSADYCERVGNNAERTSSPNTIRSDKVHSGGEIEG</sequence>
<evidence type="ECO:0000313" key="3">
    <source>
        <dbReference type="Proteomes" id="UP000187609"/>
    </source>
</evidence>
<dbReference type="EMBL" id="MJEQ01002353">
    <property type="protein sequence ID" value="OIT27579.1"/>
    <property type="molecule type" value="Genomic_DNA"/>
</dbReference>
<evidence type="ECO:0000256" key="1">
    <source>
        <dbReference type="SAM" id="MobiDB-lite"/>
    </source>
</evidence>
<feature type="region of interest" description="Disordered" evidence="1">
    <location>
        <begin position="135"/>
        <end position="191"/>
    </location>
</feature>
<dbReference type="Gramene" id="OIT27579">
    <property type="protein sequence ID" value="OIT27579"/>
    <property type="gene ID" value="A4A49_38448"/>
</dbReference>
<feature type="compositionally biased region" description="Acidic residues" evidence="1">
    <location>
        <begin position="167"/>
        <end position="176"/>
    </location>
</feature>
<feature type="compositionally biased region" description="Basic and acidic residues" evidence="1">
    <location>
        <begin position="145"/>
        <end position="158"/>
    </location>
</feature>
<gene>
    <name evidence="2" type="ORF">A4A49_38448</name>
</gene>
<feature type="compositionally biased region" description="Basic and acidic residues" evidence="1">
    <location>
        <begin position="337"/>
        <end position="349"/>
    </location>
</feature>
<organism evidence="2 3">
    <name type="scientific">Nicotiana attenuata</name>
    <name type="common">Coyote tobacco</name>
    <dbReference type="NCBI Taxonomy" id="49451"/>
    <lineage>
        <taxon>Eukaryota</taxon>
        <taxon>Viridiplantae</taxon>
        <taxon>Streptophyta</taxon>
        <taxon>Embryophyta</taxon>
        <taxon>Tracheophyta</taxon>
        <taxon>Spermatophyta</taxon>
        <taxon>Magnoliopsida</taxon>
        <taxon>eudicotyledons</taxon>
        <taxon>Gunneridae</taxon>
        <taxon>Pentapetalae</taxon>
        <taxon>asterids</taxon>
        <taxon>lamiids</taxon>
        <taxon>Solanales</taxon>
        <taxon>Solanaceae</taxon>
        <taxon>Nicotianoideae</taxon>
        <taxon>Nicotianeae</taxon>
        <taxon>Nicotiana</taxon>
    </lineage>
</organism>
<protein>
    <submittedName>
        <fullName evidence="2">Uncharacterized protein</fullName>
    </submittedName>
</protein>
<keyword evidence="3" id="KW-1185">Reference proteome</keyword>
<name>A0A1J6KY25_NICAT</name>
<proteinExistence type="predicted"/>
<feature type="compositionally biased region" description="Basic and acidic residues" evidence="1">
    <location>
        <begin position="46"/>
        <end position="56"/>
    </location>
</feature>
<feature type="region of interest" description="Disordered" evidence="1">
    <location>
        <begin position="323"/>
        <end position="349"/>
    </location>
</feature>
<accession>A0A1J6KY25</accession>
<comment type="caution">
    <text evidence="2">The sequence shown here is derived from an EMBL/GenBank/DDBJ whole genome shotgun (WGS) entry which is preliminary data.</text>
</comment>
<feature type="region of interest" description="Disordered" evidence="1">
    <location>
        <begin position="30"/>
        <end position="77"/>
    </location>
</feature>
<feature type="compositionally biased region" description="Polar residues" evidence="1">
    <location>
        <begin position="327"/>
        <end position="336"/>
    </location>
</feature>
<evidence type="ECO:0000313" key="2">
    <source>
        <dbReference type="EMBL" id="OIT27579.1"/>
    </source>
</evidence>
<dbReference type="Proteomes" id="UP000187609">
    <property type="component" value="Unassembled WGS sequence"/>
</dbReference>